<dbReference type="InterPro" id="IPR012337">
    <property type="entry name" value="RNaseH-like_sf"/>
</dbReference>
<sequence>MSRNDSEISGSQNHCLSISNVEFPKFNGDDPRGWIRKCQWVKGKAYGHEVQILIDGGSTHYFLDEDATIKLGCHLEQTIPMVLPYADLNTRRMSHGVGGDWLRHYSPMEYDYKAMTVTVSKNAEKWGFKALSQKKAELHLISASSISKLVNEGAYGYSYAQKGEIKTIVKGMLQDGMIRPSQSSFGSPVLLVKKKDGSWRMCVDYRSEGFLGLTGYYRKFVKGYRMISKPPTELLKKDNFEWTDDATNAFESLKQAMISAPVLTLPNFSKSFVVEANACDKGIGAVLMQEHRHIAYLSNALSLRNQGLSIYEKEFLAILQAVHKWKHYLIGYHFIIKTDHQHYEVQYKKGKDNIVVDALSRREHGECANITVIIPNWVTNIQKNYEQDDELLTIMQAKTVKDTSFPAYTLQGGFFREESTNLRGEEYCSKGKNISSLHESTIGGHSGLDFYFHGHYRRIAKVGRERLHNGGGRPSHKVCLFHALTHPFTTEVVARIFMDQVYRLHGLPVNIISDRDKIFTGIFWKELFRLLGTILNLIDSISPTNRWANRMGEPVRRKLLAMHVSPQAKLVEQMAVTG</sequence>
<evidence type="ECO:0000256" key="1">
    <source>
        <dbReference type="ARBA" id="ARBA00023268"/>
    </source>
</evidence>
<dbReference type="InterPro" id="IPR043502">
    <property type="entry name" value="DNA/RNA_pol_sf"/>
</dbReference>
<dbReference type="InterPro" id="IPR041577">
    <property type="entry name" value="RT_RNaseH_2"/>
</dbReference>
<accession>A0AAE1X817</accession>
<dbReference type="PANTHER" id="PTHR37984">
    <property type="entry name" value="PROTEIN CBG26694"/>
    <property type="match status" value="1"/>
</dbReference>
<dbReference type="Pfam" id="PF17919">
    <property type="entry name" value="RT_RNaseH_2"/>
    <property type="match status" value="1"/>
</dbReference>
<gene>
    <name evidence="3" type="ORF">Sango_0659300</name>
</gene>
<evidence type="ECO:0000313" key="3">
    <source>
        <dbReference type="EMBL" id="KAK4406528.1"/>
    </source>
</evidence>
<dbReference type="CDD" id="cd09274">
    <property type="entry name" value="RNase_HI_RT_Ty3"/>
    <property type="match status" value="1"/>
</dbReference>
<reference evidence="3" key="2">
    <citation type="journal article" date="2024" name="Plant">
        <title>Genomic evolution and insights into agronomic trait innovations of Sesamum species.</title>
        <authorList>
            <person name="Miao H."/>
            <person name="Wang L."/>
            <person name="Qu L."/>
            <person name="Liu H."/>
            <person name="Sun Y."/>
            <person name="Le M."/>
            <person name="Wang Q."/>
            <person name="Wei S."/>
            <person name="Zheng Y."/>
            <person name="Lin W."/>
            <person name="Duan Y."/>
            <person name="Cao H."/>
            <person name="Xiong S."/>
            <person name="Wang X."/>
            <person name="Wei L."/>
            <person name="Li C."/>
            <person name="Ma Q."/>
            <person name="Ju M."/>
            <person name="Zhao R."/>
            <person name="Li G."/>
            <person name="Mu C."/>
            <person name="Tian Q."/>
            <person name="Mei H."/>
            <person name="Zhang T."/>
            <person name="Gao T."/>
            <person name="Zhang H."/>
        </authorList>
    </citation>
    <scope>NUCLEOTIDE SEQUENCE</scope>
    <source>
        <strain evidence="3">K16</strain>
    </source>
</reference>
<name>A0AAE1X817_9LAMI</name>
<reference evidence="3" key="1">
    <citation type="submission" date="2020-06" db="EMBL/GenBank/DDBJ databases">
        <authorList>
            <person name="Li T."/>
            <person name="Hu X."/>
            <person name="Zhang T."/>
            <person name="Song X."/>
            <person name="Zhang H."/>
            <person name="Dai N."/>
            <person name="Sheng W."/>
            <person name="Hou X."/>
            <person name="Wei L."/>
        </authorList>
    </citation>
    <scope>NUCLEOTIDE SEQUENCE</scope>
    <source>
        <strain evidence="3">K16</strain>
        <tissue evidence="3">Leaf</tissue>
    </source>
</reference>
<dbReference type="Gene3D" id="3.10.10.10">
    <property type="entry name" value="HIV Type 1 Reverse Transcriptase, subunit A, domain 1"/>
    <property type="match status" value="1"/>
</dbReference>
<organism evidence="3 4">
    <name type="scientific">Sesamum angolense</name>
    <dbReference type="NCBI Taxonomy" id="2727404"/>
    <lineage>
        <taxon>Eukaryota</taxon>
        <taxon>Viridiplantae</taxon>
        <taxon>Streptophyta</taxon>
        <taxon>Embryophyta</taxon>
        <taxon>Tracheophyta</taxon>
        <taxon>Spermatophyta</taxon>
        <taxon>Magnoliopsida</taxon>
        <taxon>eudicotyledons</taxon>
        <taxon>Gunneridae</taxon>
        <taxon>Pentapetalae</taxon>
        <taxon>asterids</taxon>
        <taxon>lamiids</taxon>
        <taxon>Lamiales</taxon>
        <taxon>Pedaliaceae</taxon>
        <taxon>Sesamum</taxon>
    </lineage>
</organism>
<dbReference type="InterPro" id="IPR043128">
    <property type="entry name" value="Rev_trsase/Diguanyl_cyclase"/>
</dbReference>
<evidence type="ECO:0000259" key="2">
    <source>
        <dbReference type="Pfam" id="PF17919"/>
    </source>
</evidence>
<dbReference type="Gene3D" id="3.30.70.270">
    <property type="match status" value="1"/>
</dbReference>
<dbReference type="GO" id="GO:0003824">
    <property type="term" value="F:catalytic activity"/>
    <property type="evidence" value="ECO:0007669"/>
    <property type="project" value="UniProtKB-KW"/>
</dbReference>
<proteinExistence type="predicted"/>
<dbReference type="GO" id="GO:0003676">
    <property type="term" value="F:nucleic acid binding"/>
    <property type="evidence" value="ECO:0007669"/>
    <property type="project" value="InterPro"/>
</dbReference>
<dbReference type="EMBL" id="JACGWL010000003">
    <property type="protein sequence ID" value="KAK4406528.1"/>
    <property type="molecule type" value="Genomic_DNA"/>
</dbReference>
<dbReference type="SUPFAM" id="SSF56672">
    <property type="entry name" value="DNA/RNA polymerases"/>
    <property type="match status" value="1"/>
</dbReference>
<dbReference type="AlphaFoldDB" id="A0AAE1X817"/>
<dbReference type="InterPro" id="IPR050951">
    <property type="entry name" value="Retrovirus_Pol_polyprotein"/>
</dbReference>
<dbReference type="FunFam" id="3.30.70.270:FF:000020">
    <property type="entry name" value="Transposon Tf2-6 polyprotein-like Protein"/>
    <property type="match status" value="1"/>
</dbReference>
<dbReference type="Proteomes" id="UP001289374">
    <property type="component" value="Unassembled WGS sequence"/>
</dbReference>
<dbReference type="Gene3D" id="3.30.420.10">
    <property type="entry name" value="Ribonuclease H-like superfamily/Ribonuclease H"/>
    <property type="match status" value="1"/>
</dbReference>
<keyword evidence="4" id="KW-1185">Reference proteome</keyword>
<protein>
    <submittedName>
        <fullName evidence="3">Retrovirus-related Pol polyprotein from transposon.6</fullName>
    </submittedName>
</protein>
<feature type="domain" description="Reverse transcriptase/retrotransposon-derived protein RNase H-like" evidence="2">
    <location>
        <begin position="242"/>
        <end position="336"/>
    </location>
</feature>
<comment type="caution">
    <text evidence="3">The sequence shown here is derived from an EMBL/GenBank/DDBJ whole genome shotgun (WGS) entry which is preliminary data.</text>
</comment>
<dbReference type="SUPFAM" id="SSF53098">
    <property type="entry name" value="Ribonuclease H-like"/>
    <property type="match status" value="1"/>
</dbReference>
<evidence type="ECO:0000313" key="4">
    <source>
        <dbReference type="Proteomes" id="UP001289374"/>
    </source>
</evidence>
<dbReference type="PANTHER" id="PTHR37984:SF5">
    <property type="entry name" value="PROTEIN NYNRIN-LIKE"/>
    <property type="match status" value="1"/>
</dbReference>
<dbReference type="InterPro" id="IPR036397">
    <property type="entry name" value="RNaseH_sf"/>
</dbReference>
<keyword evidence="1" id="KW-0511">Multifunctional enzyme</keyword>